<dbReference type="GO" id="GO:0019288">
    <property type="term" value="P:isopentenyl diphosphate biosynthetic process, methylerythritol 4-phosphate pathway"/>
    <property type="evidence" value="ECO:0007669"/>
    <property type="project" value="UniProtKB-UniRule"/>
</dbReference>
<proteinExistence type="inferred from homology"/>
<comment type="similarity">
    <text evidence="1 10">Belongs to the GHMP kinase family. IspE subfamily.</text>
</comment>
<keyword evidence="7 10" id="KW-0067">ATP-binding</keyword>
<evidence type="ECO:0000256" key="6">
    <source>
        <dbReference type="ARBA" id="ARBA00022777"/>
    </source>
</evidence>
<dbReference type="GO" id="GO:0050515">
    <property type="term" value="F:4-(cytidine 5'-diphospho)-2-C-methyl-D-erythritol kinase activity"/>
    <property type="evidence" value="ECO:0007669"/>
    <property type="project" value="UniProtKB-UniRule"/>
</dbReference>
<feature type="binding site" evidence="10">
    <location>
        <begin position="92"/>
        <end position="102"/>
    </location>
    <ligand>
        <name>ATP</name>
        <dbReference type="ChEBI" id="CHEBI:30616"/>
    </ligand>
</feature>
<dbReference type="Gene3D" id="3.30.230.10">
    <property type="match status" value="1"/>
</dbReference>
<sequence>MPAPTTRLAPAKINLTLHVTGQRQDGYHLLDSLVVFTEHGDGLTLDAGPGLSLDIHGPQAAALAPEPDNLILRAARLMAAEGAAFTLDKRLPVASGMGGGSSDAAAAIRLLAERDATPLPDTGALMRLGADLPVCMAAPQPSRMQGLGERVAPLAGIPALWLLLVNPGQGLSTPAVFKAMTERQNPPMPDALPQGLDALALCDWLGGMRNDLQAPAIRLMPAIRDLLDVIEAQPGCALARMTGSGATCFGIFRDRDSRDAAAMALTGRAAFVMTTRTLPSVS</sequence>
<comment type="function">
    <text evidence="10">Catalyzes the phosphorylation of the position 2 hydroxy group of 4-diphosphocytidyl-2C-methyl-D-erythritol.</text>
</comment>
<reference evidence="13 14" key="1">
    <citation type="submission" date="2018-05" db="EMBL/GenBank/DDBJ databases">
        <title>Pararhodobacter marina sp. nov., isolated from deep-sea water of the Indian Ocean.</title>
        <authorList>
            <person name="Lai Q.Sr."/>
            <person name="Liu X."/>
            <person name="Shao Z."/>
        </authorList>
    </citation>
    <scope>NUCLEOTIDE SEQUENCE [LARGE SCALE GENOMIC DNA]</scope>
    <source>
        <strain evidence="13 14">CIC4N-9</strain>
    </source>
</reference>
<organism evidence="13 14">
    <name type="scientific">Pararhodobacter marinus</name>
    <dbReference type="NCBI Taxonomy" id="2184063"/>
    <lineage>
        <taxon>Bacteria</taxon>
        <taxon>Pseudomonadati</taxon>
        <taxon>Pseudomonadota</taxon>
        <taxon>Alphaproteobacteria</taxon>
        <taxon>Rhodobacterales</taxon>
        <taxon>Paracoccaceae</taxon>
        <taxon>Pararhodobacter</taxon>
    </lineage>
</organism>
<evidence type="ECO:0000256" key="4">
    <source>
        <dbReference type="ARBA" id="ARBA00022679"/>
    </source>
</evidence>
<evidence type="ECO:0000256" key="9">
    <source>
        <dbReference type="ARBA" id="ARBA00032554"/>
    </source>
</evidence>
<evidence type="ECO:0000256" key="7">
    <source>
        <dbReference type="ARBA" id="ARBA00022840"/>
    </source>
</evidence>
<evidence type="ECO:0000259" key="12">
    <source>
        <dbReference type="Pfam" id="PF08544"/>
    </source>
</evidence>
<evidence type="ECO:0000313" key="14">
    <source>
        <dbReference type="Proteomes" id="UP000244940"/>
    </source>
</evidence>
<evidence type="ECO:0000256" key="3">
    <source>
        <dbReference type="ARBA" id="ARBA00017473"/>
    </source>
</evidence>
<keyword evidence="5 10" id="KW-0547">Nucleotide-binding</keyword>
<dbReference type="InterPro" id="IPR036554">
    <property type="entry name" value="GHMP_kinase_C_sf"/>
</dbReference>
<accession>A0A2U2C5P8</accession>
<protein>
    <recommendedName>
        <fullName evidence="3 10">4-diphosphocytidyl-2-C-methyl-D-erythritol kinase</fullName>
        <shortName evidence="10">CMK</shortName>
        <ecNumber evidence="2 10">2.7.1.148</ecNumber>
    </recommendedName>
    <alternativeName>
        <fullName evidence="9 10">4-(cytidine-5'-diphospho)-2-C-methyl-D-erythritol kinase</fullName>
    </alternativeName>
</protein>
<keyword evidence="8 10" id="KW-0414">Isoprene biosynthesis</keyword>
<feature type="domain" description="GHMP kinase C-terminal" evidence="12">
    <location>
        <begin position="209"/>
        <end position="265"/>
    </location>
</feature>
<dbReference type="InterPro" id="IPR006204">
    <property type="entry name" value="GHMP_kinase_N_dom"/>
</dbReference>
<dbReference type="PIRSF" id="PIRSF010376">
    <property type="entry name" value="IspE"/>
    <property type="match status" value="1"/>
</dbReference>
<dbReference type="SUPFAM" id="SSF54211">
    <property type="entry name" value="Ribosomal protein S5 domain 2-like"/>
    <property type="match status" value="1"/>
</dbReference>
<dbReference type="Gene3D" id="3.30.70.890">
    <property type="entry name" value="GHMP kinase, C-terminal domain"/>
    <property type="match status" value="1"/>
</dbReference>
<dbReference type="Pfam" id="PF08544">
    <property type="entry name" value="GHMP_kinases_C"/>
    <property type="match status" value="1"/>
</dbReference>
<dbReference type="InterPro" id="IPR020568">
    <property type="entry name" value="Ribosomal_Su5_D2-typ_SF"/>
</dbReference>
<name>A0A2U2C5P8_9RHOB</name>
<feature type="active site" evidence="10">
    <location>
        <position position="131"/>
    </location>
</feature>
<dbReference type="InterPro" id="IPR004424">
    <property type="entry name" value="IspE"/>
</dbReference>
<keyword evidence="14" id="KW-1185">Reference proteome</keyword>
<comment type="pathway">
    <text evidence="10">Isoprenoid biosynthesis; isopentenyl diphosphate biosynthesis via DXP pathway; isopentenyl diphosphate from 1-deoxy-D-xylulose 5-phosphate: step 3/6.</text>
</comment>
<keyword evidence="6 10" id="KW-0418">Kinase</keyword>
<comment type="catalytic activity">
    <reaction evidence="10">
        <text>4-CDP-2-C-methyl-D-erythritol + ATP = 4-CDP-2-C-methyl-D-erythritol 2-phosphate + ADP + H(+)</text>
        <dbReference type="Rhea" id="RHEA:18437"/>
        <dbReference type="ChEBI" id="CHEBI:15378"/>
        <dbReference type="ChEBI" id="CHEBI:30616"/>
        <dbReference type="ChEBI" id="CHEBI:57823"/>
        <dbReference type="ChEBI" id="CHEBI:57919"/>
        <dbReference type="ChEBI" id="CHEBI:456216"/>
        <dbReference type="EC" id="2.7.1.148"/>
    </reaction>
</comment>
<gene>
    <name evidence="10" type="primary">ispE</name>
    <name evidence="13" type="ORF">C4N9_18095</name>
</gene>
<dbReference type="InterPro" id="IPR013750">
    <property type="entry name" value="GHMP_kinase_C_dom"/>
</dbReference>
<dbReference type="AlphaFoldDB" id="A0A2U2C5P8"/>
<dbReference type="Proteomes" id="UP000244940">
    <property type="component" value="Unassembled WGS sequence"/>
</dbReference>
<feature type="active site" evidence="10">
    <location>
        <position position="12"/>
    </location>
</feature>
<evidence type="ECO:0000256" key="1">
    <source>
        <dbReference type="ARBA" id="ARBA00009684"/>
    </source>
</evidence>
<dbReference type="PANTHER" id="PTHR43527:SF2">
    <property type="entry name" value="4-DIPHOSPHOCYTIDYL-2-C-METHYL-D-ERYTHRITOL KINASE, CHLOROPLASTIC"/>
    <property type="match status" value="1"/>
</dbReference>
<dbReference type="HAMAP" id="MF_00061">
    <property type="entry name" value="IspE"/>
    <property type="match status" value="1"/>
</dbReference>
<dbReference type="EC" id="2.7.1.148" evidence="2 10"/>
<evidence type="ECO:0000256" key="2">
    <source>
        <dbReference type="ARBA" id="ARBA00012052"/>
    </source>
</evidence>
<dbReference type="InterPro" id="IPR014721">
    <property type="entry name" value="Ribsml_uS5_D2-typ_fold_subgr"/>
</dbReference>
<dbReference type="NCBIfam" id="NF011202">
    <property type="entry name" value="PRK14608.1"/>
    <property type="match status" value="1"/>
</dbReference>
<dbReference type="SUPFAM" id="SSF55060">
    <property type="entry name" value="GHMP Kinase, C-terminal domain"/>
    <property type="match status" value="1"/>
</dbReference>
<feature type="domain" description="GHMP kinase N-terminal" evidence="11">
    <location>
        <begin position="69"/>
        <end position="132"/>
    </location>
</feature>
<dbReference type="EMBL" id="QEYD01000012">
    <property type="protein sequence ID" value="PWE27216.1"/>
    <property type="molecule type" value="Genomic_DNA"/>
</dbReference>
<dbReference type="GO" id="GO:0005524">
    <property type="term" value="F:ATP binding"/>
    <property type="evidence" value="ECO:0007669"/>
    <property type="project" value="UniProtKB-UniRule"/>
</dbReference>
<dbReference type="RefSeq" id="WP_109534760.1">
    <property type="nucleotide sequence ID" value="NZ_QEYD01000012.1"/>
</dbReference>
<evidence type="ECO:0000259" key="11">
    <source>
        <dbReference type="Pfam" id="PF00288"/>
    </source>
</evidence>
<evidence type="ECO:0000256" key="10">
    <source>
        <dbReference type="HAMAP-Rule" id="MF_00061"/>
    </source>
</evidence>
<dbReference type="OrthoDB" id="9809438at2"/>
<comment type="caution">
    <text evidence="13">The sequence shown here is derived from an EMBL/GenBank/DDBJ whole genome shotgun (WGS) entry which is preliminary data.</text>
</comment>
<dbReference type="GeneID" id="94366809"/>
<keyword evidence="4 10" id="KW-0808">Transferase</keyword>
<evidence type="ECO:0000256" key="5">
    <source>
        <dbReference type="ARBA" id="ARBA00022741"/>
    </source>
</evidence>
<evidence type="ECO:0000256" key="8">
    <source>
        <dbReference type="ARBA" id="ARBA00023229"/>
    </source>
</evidence>
<evidence type="ECO:0000313" key="13">
    <source>
        <dbReference type="EMBL" id="PWE27216.1"/>
    </source>
</evidence>
<dbReference type="UniPathway" id="UPA00056">
    <property type="reaction ID" value="UER00094"/>
</dbReference>
<dbReference type="GO" id="GO:0016114">
    <property type="term" value="P:terpenoid biosynthetic process"/>
    <property type="evidence" value="ECO:0007669"/>
    <property type="project" value="InterPro"/>
</dbReference>
<dbReference type="Pfam" id="PF00288">
    <property type="entry name" value="GHMP_kinases_N"/>
    <property type="match status" value="1"/>
</dbReference>
<dbReference type="PANTHER" id="PTHR43527">
    <property type="entry name" value="4-DIPHOSPHOCYTIDYL-2-C-METHYL-D-ERYTHRITOL KINASE, CHLOROPLASTIC"/>
    <property type="match status" value="1"/>
</dbReference>